<dbReference type="KEGG" id="sus:Acid_0301"/>
<dbReference type="GO" id="GO:0004407">
    <property type="term" value="F:histone deacetylase activity"/>
    <property type="evidence" value="ECO:0007669"/>
    <property type="project" value="TreeGrafter"/>
</dbReference>
<evidence type="ECO:0000313" key="3">
    <source>
        <dbReference type="EMBL" id="ABJ81313.1"/>
    </source>
</evidence>
<dbReference type="SUPFAM" id="SSF52768">
    <property type="entry name" value="Arginase/deacetylase"/>
    <property type="match status" value="1"/>
</dbReference>
<organism evidence="3">
    <name type="scientific">Solibacter usitatus (strain Ellin6076)</name>
    <dbReference type="NCBI Taxonomy" id="234267"/>
    <lineage>
        <taxon>Bacteria</taxon>
        <taxon>Pseudomonadati</taxon>
        <taxon>Acidobacteriota</taxon>
        <taxon>Terriglobia</taxon>
        <taxon>Bryobacterales</taxon>
        <taxon>Solibacteraceae</taxon>
        <taxon>Candidatus Solibacter</taxon>
    </lineage>
</organism>
<protein>
    <submittedName>
        <fullName evidence="3">Histone deacetylase superfamily</fullName>
    </submittedName>
</protein>
<reference evidence="3" key="1">
    <citation type="submission" date="2006-10" db="EMBL/GenBank/DDBJ databases">
        <title>Complete sequence of Solibacter usitatus Ellin6076.</title>
        <authorList>
            <consortium name="US DOE Joint Genome Institute"/>
            <person name="Copeland A."/>
            <person name="Lucas S."/>
            <person name="Lapidus A."/>
            <person name="Barry K."/>
            <person name="Detter J.C."/>
            <person name="Glavina del Rio T."/>
            <person name="Hammon N."/>
            <person name="Israni S."/>
            <person name="Dalin E."/>
            <person name="Tice H."/>
            <person name="Pitluck S."/>
            <person name="Thompson L.S."/>
            <person name="Brettin T."/>
            <person name="Bruce D."/>
            <person name="Han C."/>
            <person name="Tapia R."/>
            <person name="Gilna P."/>
            <person name="Schmutz J."/>
            <person name="Larimer F."/>
            <person name="Land M."/>
            <person name="Hauser L."/>
            <person name="Kyrpides N."/>
            <person name="Mikhailova N."/>
            <person name="Janssen P.H."/>
            <person name="Kuske C.R."/>
            <person name="Richardson P."/>
        </authorList>
    </citation>
    <scope>NUCLEOTIDE SEQUENCE</scope>
    <source>
        <strain evidence="3">Ellin6076</strain>
    </source>
</reference>
<dbReference type="CDD" id="cd09992">
    <property type="entry name" value="HDAC_classII"/>
    <property type="match status" value="1"/>
</dbReference>
<dbReference type="OrthoDB" id="9808367at2"/>
<dbReference type="EMBL" id="CP000473">
    <property type="protein sequence ID" value="ABJ81313.1"/>
    <property type="molecule type" value="Genomic_DNA"/>
</dbReference>
<evidence type="ECO:0000256" key="1">
    <source>
        <dbReference type="ARBA" id="ARBA00005947"/>
    </source>
</evidence>
<dbReference type="GO" id="GO:0040029">
    <property type="term" value="P:epigenetic regulation of gene expression"/>
    <property type="evidence" value="ECO:0007669"/>
    <property type="project" value="TreeGrafter"/>
</dbReference>
<dbReference type="InterPro" id="IPR037138">
    <property type="entry name" value="His_deacetylse_dom_sf"/>
</dbReference>
<dbReference type="PANTHER" id="PTHR10625">
    <property type="entry name" value="HISTONE DEACETYLASE HDAC1-RELATED"/>
    <property type="match status" value="1"/>
</dbReference>
<dbReference type="HOGENOM" id="CLU_007727_8_1_0"/>
<comment type="similarity">
    <text evidence="1">Belongs to the histone deacetylase family.</text>
</comment>
<accession>Q02CA3</accession>
<dbReference type="PANTHER" id="PTHR10625:SF10">
    <property type="entry name" value="HISTONE DEACETYLASE HDAC1"/>
    <property type="match status" value="1"/>
</dbReference>
<name>Q02CA3_SOLUE</name>
<dbReference type="eggNOG" id="COG0123">
    <property type="taxonomic scope" value="Bacteria"/>
</dbReference>
<sequence>MTTAFMADPIFREHLAGRRHPECPARFDAVLDGLDRAGLLAKMLRVEARDATQEELTLCHTPDYLKTARSDVASGRPYLSTGDTDITPNSWDVAVRASGGVLNAVDAVLTGAARNAFCAVRPPGHHANAARGMGFCLLNNVAIAARYAQRRHGIERVAIVDWDVHHGNGTQDIFYREGSVFFFSTHQWPLYPGTGRADETGEGPGEGTTMNFPFPAGSGRSQILGAVENSLAPALERFRPELVLISAGFDSREGDLLGRFTLTDEDFTDLTGAVMGIADRHAGGRLVSMLEGGYNLDGLAAAATAHVAALLA</sequence>
<feature type="domain" description="Histone deacetylase" evidence="2">
    <location>
        <begin position="20"/>
        <end position="310"/>
    </location>
</feature>
<dbReference type="InterPro" id="IPR023801">
    <property type="entry name" value="His_deacetylse_dom"/>
</dbReference>
<dbReference type="Pfam" id="PF00850">
    <property type="entry name" value="Hist_deacetyl"/>
    <property type="match status" value="1"/>
</dbReference>
<proteinExistence type="inferred from homology"/>
<dbReference type="PRINTS" id="PR01270">
    <property type="entry name" value="HDASUPER"/>
</dbReference>
<dbReference type="InterPro" id="IPR000286">
    <property type="entry name" value="HDACs"/>
</dbReference>
<dbReference type="STRING" id="234267.Acid_0301"/>
<dbReference type="InterPro" id="IPR023696">
    <property type="entry name" value="Ureohydrolase_dom_sf"/>
</dbReference>
<gene>
    <name evidence="3" type="ordered locus">Acid_0301</name>
</gene>
<dbReference type="InParanoid" id="Q02CA3"/>
<evidence type="ECO:0000259" key="2">
    <source>
        <dbReference type="Pfam" id="PF00850"/>
    </source>
</evidence>
<dbReference type="Gene3D" id="3.40.800.20">
    <property type="entry name" value="Histone deacetylase domain"/>
    <property type="match status" value="1"/>
</dbReference>
<dbReference type="AlphaFoldDB" id="Q02CA3"/>